<evidence type="ECO:0000313" key="3">
    <source>
        <dbReference type="Proteomes" id="UP000267164"/>
    </source>
</evidence>
<dbReference type="Gene3D" id="3.40.50.1820">
    <property type="entry name" value="alpha/beta hydrolase"/>
    <property type="match status" value="1"/>
</dbReference>
<feature type="transmembrane region" description="Helical" evidence="1">
    <location>
        <begin position="106"/>
        <end position="126"/>
    </location>
</feature>
<dbReference type="GO" id="GO:0016747">
    <property type="term" value="F:acyltransferase activity, transferring groups other than amino-acyl groups"/>
    <property type="evidence" value="ECO:0007669"/>
    <property type="project" value="TreeGrafter"/>
</dbReference>
<dbReference type="OrthoDB" id="3723842at2"/>
<evidence type="ECO:0000256" key="1">
    <source>
        <dbReference type="SAM" id="Phobius"/>
    </source>
</evidence>
<dbReference type="KEGG" id="nyu:D7D52_28990"/>
<dbReference type="InterPro" id="IPR050583">
    <property type="entry name" value="Mycobacterial_A85_antigen"/>
</dbReference>
<dbReference type="InterPro" id="IPR029058">
    <property type="entry name" value="AB_hydrolase_fold"/>
</dbReference>
<reference evidence="2 3" key="1">
    <citation type="submission" date="2018-09" db="EMBL/GenBank/DDBJ databases">
        <title>Nocardia yunnanensis sp. nov., an actinomycete isolated from a soil sample.</title>
        <authorList>
            <person name="Zhang J."/>
        </authorList>
    </citation>
    <scope>NUCLEOTIDE SEQUENCE [LARGE SCALE GENOMIC DNA]</scope>
    <source>
        <strain evidence="2 3">CFHS0054</strain>
    </source>
</reference>
<dbReference type="EMBL" id="CP032568">
    <property type="protein sequence ID" value="AYF77190.1"/>
    <property type="molecule type" value="Genomic_DNA"/>
</dbReference>
<feature type="transmembrane region" description="Helical" evidence="1">
    <location>
        <begin position="72"/>
        <end position="94"/>
    </location>
</feature>
<name>A0A386ZII4_9NOCA</name>
<feature type="transmembrane region" description="Helical" evidence="1">
    <location>
        <begin position="46"/>
        <end position="65"/>
    </location>
</feature>
<accession>A0A386ZII4</accession>
<keyword evidence="1" id="KW-1133">Transmembrane helix</keyword>
<proteinExistence type="predicted"/>
<dbReference type="InterPro" id="IPR000801">
    <property type="entry name" value="Esterase-like"/>
</dbReference>
<feature type="transmembrane region" description="Helical" evidence="1">
    <location>
        <begin position="135"/>
        <end position="156"/>
    </location>
</feature>
<dbReference type="SUPFAM" id="SSF53474">
    <property type="entry name" value="alpha/beta-Hydrolases"/>
    <property type="match status" value="1"/>
</dbReference>
<sequence length="496" mass="52875">MPETIAVVPVTPLLQSPPAVPPAPQLPAHTQAGYPGFHHGVSLLHGWLPQVITFAAVFLLVLAFARFTRRWWLLWVPVCLVFAGAVVWASWSYTDNEGLASDPAPVLLWAAVGLAGAGLAAAVVGIRTGSWWQRVAAILAVPVTLLNVGVVLNQWVGYYPTANAAWAALTAEPLPHQTDLDALASLRDTNVGTGRIVPVDIPESGSHFKHRTEYVYLPPAWFQGDKPPALPVIMMIGGEFNTPQDWVNSGQIMGSVDDFAKSNNGQTPILVFVDSGGSFNNDTECVNGPRGDAADHLTNDVPDYVESTFGASADPAKWGIVGWSMGGTCAVDLTVMHPEKFGTFVDIAGDLGPAAGTKEQTVKRLFGGDEQAWAAFDPVTVMRKHGPYADTVGLFDDLTPPAAQRRMANDPAMRARMQQRQVDESKIGMGGQDGVFDTGEVGAAEELCAQGRQVNVDCTVHTTEGGHTWQFAAAAFTSSFPWMTARLGIPVAGISS</sequence>
<dbReference type="PANTHER" id="PTHR48098:SF1">
    <property type="entry name" value="DIACYLGLYCEROL ACYLTRANSFERASE_MYCOLYLTRANSFERASE AG85A"/>
    <property type="match status" value="1"/>
</dbReference>
<gene>
    <name evidence="2" type="ORF">D7D52_28990</name>
</gene>
<evidence type="ECO:0000313" key="2">
    <source>
        <dbReference type="EMBL" id="AYF77190.1"/>
    </source>
</evidence>
<organism evidence="2 3">
    <name type="scientific">Nocardia yunnanensis</name>
    <dbReference type="NCBI Taxonomy" id="2382165"/>
    <lineage>
        <taxon>Bacteria</taxon>
        <taxon>Bacillati</taxon>
        <taxon>Actinomycetota</taxon>
        <taxon>Actinomycetes</taxon>
        <taxon>Mycobacteriales</taxon>
        <taxon>Nocardiaceae</taxon>
        <taxon>Nocardia</taxon>
    </lineage>
</organism>
<keyword evidence="1" id="KW-0472">Membrane</keyword>
<dbReference type="AlphaFoldDB" id="A0A386ZII4"/>
<keyword evidence="3" id="KW-1185">Reference proteome</keyword>
<protein>
    <recommendedName>
        <fullName evidence="4">Esterase family protein</fullName>
    </recommendedName>
</protein>
<dbReference type="PANTHER" id="PTHR48098">
    <property type="entry name" value="ENTEROCHELIN ESTERASE-RELATED"/>
    <property type="match status" value="1"/>
</dbReference>
<evidence type="ECO:0008006" key="4">
    <source>
        <dbReference type="Google" id="ProtNLM"/>
    </source>
</evidence>
<dbReference type="Proteomes" id="UP000267164">
    <property type="component" value="Chromosome"/>
</dbReference>
<dbReference type="Pfam" id="PF00756">
    <property type="entry name" value="Esterase"/>
    <property type="match status" value="1"/>
</dbReference>
<keyword evidence="1" id="KW-0812">Transmembrane</keyword>